<name>A0A6N6VN97_9HYPH</name>
<keyword evidence="1" id="KW-0732">Signal</keyword>
<organism evidence="2 3">
    <name type="scientific">Parvibaculum sedimenti</name>
    <dbReference type="NCBI Taxonomy" id="2608632"/>
    <lineage>
        <taxon>Bacteria</taxon>
        <taxon>Pseudomonadati</taxon>
        <taxon>Pseudomonadota</taxon>
        <taxon>Alphaproteobacteria</taxon>
        <taxon>Hyphomicrobiales</taxon>
        <taxon>Parvibaculaceae</taxon>
        <taxon>Parvibaculum</taxon>
    </lineage>
</organism>
<feature type="signal peptide" evidence="1">
    <location>
        <begin position="1"/>
        <end position="17"/>
    </location>
</feature>
<keyword evidence="3" id="KW-1185">Reference proteome</keyword>
<proteinExistence type="predicted"/>
<dbReference type="EMBL" id="WESC01000006">
    <property type="protein sequence ID" value="KAB7740554.1"/>
    <property type="molecule type" value="Genomic_DNA"/>
</dbReference>
<gene>
    <name evidence="2" type="ORF">F2P47_08485</name>
</gene>
<evidence type="ECO:0000313" key="3">
    <source>
        <dbReference type="Proteomes" id="UP000468901"/>
    </source>
</evidence>
<evidence type="ECO:0000256" key="1">
    <source>
        <dbReference type="SAM" id="SignalP"/>
    </source>
</evidence>
<accession>A0A6N6VN97</accession>
<reference evidence="2 3" key="1">
    <citation type="submission" date="2019-09" db="EMBL/GenBank/DDBJ databases">
        <title>Parvibaculum sedimenti sp. nov., isolated from sediment.</title>
        <authorList>
            <person name="Wang Y."/>
        </authorList>
    </citation>
    <scope>NUCLEOTIDE SEQUENCE [LARGE SCALE GENOMIC DNA]</scope>
    <source>
        <strain evidence="2 3">HXT-9</strain>
    </source>
</reference>
<dbReference type="RefSeq" id="WP_152215918.1">
    <property type="nucleotide sequence ID" value="NZ_WESC01000006.1"/>
</dbReference>
<dbReference type="AlphaFoldDB" id="A0A6N6VN97"/>
<evidence type="ECO:0000313" key="2">
    <source>
        <dbReference type="EMBL" id="KAB7740554.1"/>
    </source>
</evidence>
<dbReference type="Proteomes" id="UP000468901">
    <property type="component" value="Unassembled WGS sequence"/>
</dbReference>
<comment type="caution">
    <text evidence="2">The sequence shown here is derived from an EMBL/GenBank/DDBJ whole genome shotgun (WGS) entry which is preliminary data.</text>
</comment>
<feature type="chain" id="PRO_5027078787" evidence="1">
    <location>
        <begin position="18"/>
        <end position="179"/>
    </location>
</feature>
<protein>
    <submittedName>
        <fullName evidence="2">Uncharacterized protein</fullName>
    </submittedName>
</protein>
<sequence length="179" mass="17744">MKKIILTIAAASLYASAALSLPVVSYVQQTSLYKPSTVHAAGFNVELYGSPAPGMSGEAAIAGLHGPAWAGGTPLRLLPQGAKPGQGTRLVLVFNGAGTPSEAACETPGALGGGEAVAGSSLRVVAVYCSGDRMIARGALSGDAVTGPGDGAYRSAMQSLLAAMFPPQNTNISPFGGGL</sequence>